<dbReference type="EMBL" id="JPRD01000008">
    <property type="protein sequence ID" value="KIF54299.1"/>
    <property type="molecule type" value="Genomic_DNA"/>
</dbReference>
<accession>A0A0C1ZE32</accession>
<evidence type="ECO:0000313" key="1">
    <source>
        <dbReference type="EMBL" id="KIF54299.1"/>
    </source>
</evidence>
<organism evidence="1 2">
    <name type="scientific">Vibrio owensii CAIM 1854 = LMG 25443</name>
    <dbReference type="NCBI Taxonomy" id="1229493"/>
    <lineage>
        <taxon>Bacteria</taxon>
        <taxon>Pseudomonadati</taxon>
        <taxon>Pseudomonadota</taxon>
        <taxon>Gammaproteobacteria</taxon>
        <taxon>Vibrionales</taxon>
        <taxon>Vibrionaceae</taxon>
        <taxon>Vibrio</taxon>
    </lineage>
</organism>
<comment type="caution">
    <text evidence="1">The sequence shown here is derived from an EMBL/GenBank/DDBJ whole genome shotgun (WGS) entry which is preliminary data.</text>
</comment>
<dbReference type="AlphaFoldDB" id="A0A0C1ZE32"/>
<evidence type="ECO:0000313" key="2">
    <source>
        <dbReference type="Proteomes" id="UP000031586"/>
    </source>
</evidence>
<dbReference type="PATRIC" id="fig|1229493.5.peg.5811"/>
<gene>
    <name evidence="1" type="ORF">H735_04430</name>
</gene>
<name>A0A0C1ZE32_9VIBR</name>
<proteinExistence type="predicted"/>
<dbReference type="Proteomes" id="UP000031586">
    <property type="component" value="Unassembled WGS sequence"/>
</dbReference>
<evidence type="ECO:0008006" key="3">
    <source>
        <dbReference type="Google" id="ProtNLM"/>
    </source>
</evidence>
<protein>
    <recommendedName>
        <fullName evidence="3">Integrase</fullName>
    </recommendedName>
</protein>
<sequence>MARSKIAKILGGKESSQQHSVQQGTRALKIVPQNADLIIKIESFILNFRDIEGFEAIEHLAKKGLRKYIENIKQNFSQKALRKDTIEVTTRGLARYIRYCIEHDLHPFDAEGVDSYLGHGGFLSELVSVGANPKPFTFMYDDGERMGISESTAQTIQSTLLNALERCGFDTTLCWDSIPQWNASGGLSTKPYPVSDEEQIVAKLIRGFFSLAVPLVAAKLENIELDYVTLDLGYERGVRLTEHIPADLSNSNSAFNLTMHIGYALFCYYTSFNDSVAREVCHPITINEDTSDKRTRQFVTIRGFKPRSNKTVSSTVSSEDTFDAEIEKKDGVKFLKLILELSSLYSGKQNSKLFYELRGDGTTLDLRPNSGHYVAVKLNMLTKRRFLLANHLTNTFLKFIDDGEYKEFRRSNTPYGVVMGVDIKRPVTYSKGWRLKAVTLGILGLTTIVDAPVKGILLPIQLGEKKENGKFDITYWYDGGKEEQVVEVDETYRRFINVLISVAHRYNKPVNSQNNRKAKPAYLIPIGAKSNTYQWAELSYFQQRTLARLGLSIGDYFINLNPQRLRATTSNLYSQSIDDSSTISEILGNNIKTAEQNYMGGDPEHNNLIMSQSLAILKEIIEGASVDEAKELVKERLGIEVLAHDEFLKSKLTLNINGIACAGESEFLGKTRDYHRASKRQADKLGIQEVNISCFQYDKCSECKSARIVDSVESVYKYLSFIESIEGIADFYPTDGERLIKRANSLREALDKSDISCVTVSKAEDILIQHGIHPIIKQFAEVM</sequence>
<dbReference type="RefSeq" id="WP_020197484.1">
    <property type="nucleotide sequence ID" value="NZ_JPRD01000008.1"/>
</dbReference>
<reference evidence="1 2" key="1">
    <citation type="submission" date="2014-07" db="EMBL/GenBank/DDBJ databases">
        <title>Unique and conserved regions in Vibrio harveyi and related species in comparison with the shrimp pathogen Vibrio harveyi CAIM 1792.</title>
        <authorList>
            <person name="Espinoza-Valles I."/>
            <person name="Vora G."/>
            <person name="Leekitcharoenphon P."/>
            <person name="Ussery D."/>
            <person name="Hoj L."/>
            <person name="Gomez-Gil B."/>
        </authorList>
    </citation>
    <scope>NUCLEOTIDE SEQUENCE [LARGE SCALE GENOMIC DNA]</scope>
    <source>
        <strain evidence="2">CAIM 1854 / LMG 25443</strain>
    </source>
</reference>